<protein>
    <submittedName>
        <fullName evidence="1">Uncharacterized protein</fullName>
    </submittedName>
</protein>
<evidence type="ECO:0000313" key="2">
    <source>
        <dbReference type="Proteomes" id="UP000006729"/>
    </source>
</evidence>
<proteinExistence type="predicted"/>
<dbReference type="EMBL" id="CM009302">
    <property type="protein sequence ID" value="RQO99125.1"/>
    <property type="molecule type" value="Genomic_DNA"/>
</dbReference>
<evidence type="ECO:0000313" key="1">
    <source>
        <dbReference type="EMBL" id="RQO99125.1"/>
    </source>
</evidence>
<name>A0A3N7FYM2_POPTR</name>
<sequence length="44" mass="4844">MKNGEKNVKARDKWCSGSATGNKFNTLPYLGTWNGPYPSTTPII</sequence>
<reference evidence="1 2" key="1">
    <citation type="journal article" date="2006" name="Science">
        <title>The genome of black cottonwood, Populus trichocarpa (Torr. &amp; Gray).</title>
        <authorList>
            <person name="Tuskan G.A."/>
            <person name="Difazio S."/>
            <person name="Jansson S."/>
            <person name="Bohlmann J."/>
            <person name="Grigoriev I."/>
            <person name="Hellsten U."/>
            <person name="Putnam N."/>
            <person name="Ralph S."/>
            <person name="Rombauts S."/>
            <person name="Salamov A."/>
            <person name="Schein J."/>
            <person name="Sterck L."/>
            <person name="Aerts A."/>
            <person name="Bhalerao R.R."/>
            <person name="Bhalerao R.P."/>
            <person name="Blaudez D."/>
            <person name="Boerjan W."/>
            <person name="Brun A."/>
            <person name="Brunner A."/>
            <person name="Busov V."/>
            <person name="Campbell M."/>
            <person name="Carlson J."/>
            <person name="Chalot M."/>
            <person name="Chapman J."/>
            <person name="Chen G.L."/>
            <person name="Cooper D."/>
            <person name="Coutinho P.M."/>
            <person name="Couturier J."/>
            <person name="Covert S."/>
            <person name="Cronk Q."/>
            <person name="Cunningham R."/>
            <person name="Davis J."/>
            <person name="Degroeve S."/>
            <person name="Dejardin A."/>
            <person name="Depamphilis C."/>
            <person name="Detter J."/>
            <person name="Dirks B."/>
            <person name="Dubchak I."/>
            <person name="Duplessis S."/>
            <person name="Ehlting J."/>
            <person name="Ellis B."/>
            <person name="Gendler K."/>
            <person name="Goodstein D."/>
            <person name="Gribskov M."/>
            <person name="Grimwood J."/>
            <person name="Groover A."/>
            <person name="Gunter L."/>
            <person name="Hamberger B."/>
            <person name="Heinze B."/>
            <person name="Helariutta Y."/>
            <person name="Henrissat B."/>
            <person name="Holligan D."/>
            <person name="Holt R."/>
            <person name="Huang W."/>
            <person name="Islam-Faridi N."/>
            <person name="Jones S."/>
            <person name="Jones-Rhoades M."/>
            <person name="Jorgensen R."/>
            <person name="Joshi C."/>
            <person name="Kangasjarvi J."/>
            <person name="Karlsson J."/>
            <person name="Kelleher C."/>
            <person name="Kirkpatrick R."/>
            <person name="Kirst M."/>
            <person name="Kohler A."/>
            <person name="Kalluri U."/>
            <person name="Larimer F."/>
            <person name="Leebens-Mack J."/>
            <person name="Leple J.C."/>
            <person name="Locascio P."/>
            <person name="Lou Y."/>
            <person name="Lucas S."/>
            <person name="Martin F."/>
            <person name="Montanini B."/>
            <person name="Napoli C."/>
            <person name="Nelson D.R."/>
            <person name="Nelson C."/>
            <person name="Nieminen K."/>
            <person name="Nilsson O."/>
            <person name="Pereda V."/>
            <person name="Peter G."/>
            <person name="Philippe R."/>
            <person name="Pilate G."/>
            <person name="Poliakov A."/>
            <person name="Razumovskaya J."/>
            <person name="Richardson P."/>
            <person name="Rinaldi C."/>
            <person name="Ritland K."/>
            <person name="Rouze P."/>
            <person name="Ryaboy D."/>
            <person name="Schmutz J."/>
            <person name="Schrader J."/>
            <person name="Segerman B."/>
            <person name="Shin H."/>
            <person name="Siddiqui A."/>
            <person name="Sterky F."/>
            <person name="Terry A."/>
            <person name="Tsai C.J."/>
            <person name="Uberbacher E."/>
            <person name="Unneberg P."/>
            <person name="Vahala J."/>
            <person name="Wall K."/>
            <person name="Wessler S."/>
            <person name="Yang G."/>
            <person name="Yin T."/>
            <person name="Douglas C."/>
            <person name="Marra M."/>
            <person name="Sandberg G."/>
            <person name="Van de Peer Y."/>
            <person name="Rokhsar D."/>
        </authorList>
    </citation>
    <scope>NUCLEOTIDE SEQUENCE [LARGE SCALE GENOMIC DNA]</scope>
    <source>
        <strain evidence="2">cv. Nisqually</strain>
    </source>
</reference>
<dbReference type="AlphaFoldDB" id="A0A3N7FYM2"/>
<dbReference type="InParanoid" id="A0A3N7FYM2"/>
<gene>
    <name evidence="1" type="ORF">POPTR_013G077101</name>
</gene>
<keyword evidence="2" id="KW-1185">Reference proteome</keyword>
<accession>A0A3N7FYM2</accession>
<dbReference type="Proteomes" id="UP000006729">
    <property type="component" value="Chromosome 13"/>
</dbReference>
<organism evidence="1 2">
    <name type="scientific">Populus trichocarpa</name>
    <name type="common">Western balsam poplar</name>
    <name type="synonym">Populus balsamifera subsp. trichocarpa</name>
    <dbReference type="NCBI Taxonomy" id="3694"/>
    <lineage>
        <taxon>Eukaryota</taxon>
        <taxon>Viridiplantae</taxon>
        <taxon>Streptophyta</taxon>
        <taxon>Embryophyta</taxon>
        <taxon>Tracheophyta</taxon>
        <taxon>Spermatophyta</taxon>
        <taxon>Magnoliopsida</taxon>
        <taxon>eudicotyledons</taxon>
        <taxon>Gunneridae</taxon>
        <taxon>Pentapetalae</taxon>
        <taxon>rosids</taxon>
        <taxon>fabids</taxon>
        <taxon>Malpighiales</taxon>
        <taxon>Salicaceae</taxon>
        <taxon>Saliceae</taxon>
        <taxon>Populus</taxon>
    </lineage>
</organism>